<accession>A0A5K7YRH8</accession>
<dbReference type="PANTHER" id="PTHR36456:SF1">
    <property type="entry name" value="UPF0232 PROTEIN SCO3875"/>
    <property type="match status" value="1"/>
</dbReference>
<evidence type="ECO:0000313" key="2">
    <source>
        <dbReference type="Proteomes" id="UP000427906"/>
    </source>
</evidence>
<dbReference type="AlphaFoldDB" id="A0A5K7YRH8"/>
<dbReference type="Pfam" id="PF05258">
    <property type="entry name" value="DciA"/>
    <property type="match status" value="1"/>
</dbReference>
<dbReference type="EMBL" id="AP021874">
    <property type="protein sequence ID" value="BBO72402.1"/>
    <property type="molecule type" value="Genomic_DNA"/>
</dbReference>
<evidence type="ECO:0000313" key="1">
    <source>
        <dbReference type="EMBL" id="BBO72402.1"/>
    </source>
</evidence>
<dbReference type="PANTHER" id="PTHR36456">
    <property type="entry name" value="UPF0232 PROTEIN SCO3875"/>
    <property type="match status" value="1"/>
</dbReference>
<gene>
    <name evidence="1" type="ORF">DSCA_63320</name>
</gene>
<dbReference type="RefSeq" id="WP_167528036.1">
    <property type="nucleotide sequence ID" value="NZ_AP021874.1"/>
</dbReference>
<sequence length="105" mass="11903">MEKKRLPNKTFTPIGQVLESLIDQFRSDNHGGILHLVHVWKKVVGPPISDNATPFAVKGSLLLVHVSSSAWLHQLQFLKVELLEKLNQGLKNERIEEIKFKIGPM</sequence>
<reference evidence="1 2" key="1">
    <citation type="submission" date="2019-11" db="EMBL/GenBank/DDBJ databases">
        <title>Comparative genomics of hydrocarbon-degrading Desulfosarcina strains.</title>
        <authorList>
            <person name="Watanabe M."/>
            <person name="Kojima H."/>
            <person name="Fukui M."/>
        </authorList>
    </citation>
    <scope>NUCLEOTIDE SEQUENCE [LARGE SCALE GENOMIC DNA]</scope>
    <source>
        <strain evidence="1 2">PL12</strain>
    </source>
</reference>
<proteinExistence type="predicted"/>
<name>A0A5K7YRH8_9BACT</name>
<keyword evidence="2" id="KW-1185">Reference proteome</keyword>
<evidence type="ECO:0008006" key="3">
    <source>
        <dbReference type="Google" id="ProtNLM"/>
    </source>
</evidence>
<dbReference type="InterPro" id="IPR007922">
    <property type="entry name" value="DciA-like"/>
</dbReference>
<dbReference type="Proteomes" id="UP000427906">
    <property type="component" value="Chromosome"/>
</dbReference>
<dbReference type="KEGG" id="dalk:DSCA_63320"/>
<organism evidence="1 2">
    <name type="scientific">Desulfosarcina alkanivorans</name>
    <dbReference type="NCBI Taxonomy" id="571177"/>
    <lineage>
        <taxon>Bacteria</taxon>
        <taxon>Pseudomonadati</taxon>
        <taxon>Thermodesulfobacteriota</taxon>
        <taxon>Desulfobacteria</taxon>
        <taxon>Desulfobacterales</taxon>
        <taxon>Desulfosarcinaceae</taxon>
        <taxon>Desulfosarcina</taxon>
    </lineage>
</organism>
<protein>
    <recommendedName>
        <fullName evidence="3">RNA-binding protein</fullName>
    </recommendedName>
</protein>